<gene>
    <name evidence="2" type="ORF">METZ01_LOCUS227901</name>
</gene>
<dbReference type="AlphaFoldDB" id="A0A382GK86"/>
<dbReference type="InterPro" id="IPR032710">
    <property type="entry name" value="NTF2-like_dom_sf"/>
</dbReference>
<accession>A0A382GK86</accession>
<organism evidence="2">
    <name type="scientific">marine metagenome</name>
    <dbReference type="NCBI Taxonomy" id="408172"/>
    <lineage>
        <taxon>unclassified sequences</taxon>
        <taxon>metagenomes</taxon>
        <taxon>ecological metagenomes</taxon>
    </lineage>
</organism>
<dbReference type="PANTHER" id="PTHR41534:SF1">
    <property type="entry name" value="BLR3401 PROTEIN"/>
    <property type="match status" value="1"/>
</dbReference>
<dbReference type="SUPFAM" id="SSF54427">
    <property type="entry name" value="NTF2-like"/>
    <property type="match status" value="1"/>
</dbReference>
<evidence type="ECO:0000313" key="2">
    <source>
        <dbReference type="EMBL" id="SVB75047.1"/>
    </source>
</evidence>
<dbReference type="Pfam" id="PF00866">
    <property type="entry name" value="Ring_hydroxyl_B"/>
    <property type="match status" value="1"/>
</dbReference>
<dbReference type="PANTHER" id="PTHR41534">
    <property type="entry name" value="BLR3401 PROTEIN"/>
    <property type="match status" value="1"/>
</dbReference>
<sequence length="166" mass="19233">MRADQSNKGPSLRSVEKFLFYEARLLDQGRLEEWGQLFTDDGIYWVPATVDQPDPIHHVSLMYDDKLLRAVRIRRFADKQAIALQPLPRGVHLVSNIEIDDYSSSSRECIISSSFIVLQYQRDKQAVFGGCYTHKLRWDDERFAIKQKKAELANCEAAHENIHIIL</sequence>
<dbReference type="Gene3D" id="3.10.450.50">
    <property type="match status" value="1"/>
</dbReference>
<keyword evidence="1" id="KW-0560">Oxidoreductase</keyword>
<dbReference type="EMBL" id="UINC01055778">
    <property type="protein sequence ID" value="SVB75047.1"/>
    <property type="molecule type" value="Genomic_DNA"/>
</dbReference>
<dbReference type="GO" id="GO:0016491">
    <property type="term" value="F:oxidoreductase activity"/>
    <property type="evidence" value="ECO:0007669"/>
    <property type="project" value="UniProtKB-KW"/>
</dbReference>
<evidence type="ECO:0000256" key="1">
    <source>
        <dbReference type="ARBA" id="ARBA00023002"/>
    </source>
</evidence>
<protein>
    <recommendedName>
        <fullName evidence="3">Aromatic-ring-hydroxylating dioxygenase subunit beta</fullName>
    </recommendedName>
</protein>
<dbReference type="CDD" id="cd00667">
    <property type="entry name" value="ring_hydroxylating_dioxygenases_beta"/>
    <property type="match status" value="1"/>
</dbReference>
<evidence type="ECO:0008006" key="3">
    <source>
        <dbReference type="Google" id="ProtNLM"/>
    </source>
</evidence>
<dbReference type="GO" id="GO:0019380">
    <property type="term" value="P:3-phenylpropionate catabolic process"/>
    <property type="evidence" value="ECO:0007669"/>
    <property type="project" value="TreeGrafter"/>
</dbReference>
<proteinExistence type="predicted"/>
<name>A0A382GK86_9ZZZZ</name>
<reference evidence="2" key="1">
    <citation type="submission" date="2018-05" db="EMBL/GenBank/DDBJ databases">
        <authorList>
            <person name="Lanie J.A."/>
            <person name="Ng W.-L."/>
            <person name="Kazmierczak K.M."/>
            <person name="Andrzejewski T.M."/>
            <person name="Davidsen T.M."/>
            <person name="Wayne K.J."/>
            <person name="Tettelin H."/>
            <person name="Glass J.I."/>
            <person name="Rusch D."/>
            <person name="Podicherti R."/>
            <person name="Tsui H.-C.T."/>
            <person name="Winkler M.E."/>
        </authorList>
    </citation>
    <scope>NUCLEOTIDE SEQUENCE</scope>
</reference>
<dbReference type="InterPro" id="IPR000391">
    <property type="entry name" value="Rng_hydr_dOase-bsu"/>
</dbReference>